<dbReference type="Proteomes" id="UP001152795">
    <property type="component" value="Unassembled WGS sequence"/>
</dbReference>
<name>A0A7D9DG19_PARCT</name>
<accession>A0A7D9DG19</accession>
<dbReference type="PROSITE" id="PS51464">
    <property type="entry name" value="SIS"/>
    <property type="match status" value="1"/>
</dbReference>
<dbReference type="PANTHER" id="PTHR38418">
    <property type="entry name" value="SUGAR ISOMERASE, KPSF/GUTQ (AFU_ORTHOLOGUE AFUA_6G08860)"/>
    <property type="match status" value="1"/>
</dbReference>
<dbReference type="InterPro" id="IPR046348">
    <property type="entry name" value="SIS_dom_sf"/>
</dbReference>
<dbReference type="EMBL" id="CACRXK020000724">
    <property type="protein sequence ID" value="CAB3984338.1"/>
    <property type="molecule type" value="Genomic_DNA"/>
</dbReference>
<dbReference type="Gene3D" id="3.40.50.10490">
    <property type="entry name" value="Glucose-6-phosphate isomerase like protein, domain 1"/>
    <property type="match status" value="1"/>
</dbReference>
<dbReference type="OrthoDB" id="5971303at2759"/>
<dbReference type="GO" id="GO:0097367">
    <property type="term" value="F:carbohydrate derivative binding"/>
    <property type="evidence" value="ECO:0007669"/>
    <property type="project" value="InterPro"/>
</dbReference>
<keyword evidence="1" id="KW-0413">Isomerase</keyword>
<keyword evidence="2" id="KW-1185">Reference proteome</keyword>
<dbReference type="GO" id="GO:0016853">
    <property type="term" value="F:isomerase activity"/>
    <property type="evidence" value="ECO:0007669"/>
    <property type="project" value="UniProtKB-KW"/>
</dbReference>
<dbReference type="PANTHER" id="PTHR38418:SF2">
    <property type="entry name" value="SUGAR ISOMERASE, KPSF_GUTQ (AFU_ORTHOLOGUE AFUA_6G08860)"/>
    <property type="match status" value="1"/>
</dbReference>
<reference evidence="1" key="1">
    <citation type="submission" date="2020-04" db="EMBL/GenBank/DDBJ databases">
        <authorList>
            <person name="Alioto T."/>
            <person name="Alioto T."/>
            <person name="Gomez Garrido J."/>
        </authorList>
    </citation>
    <scope>NUCLEOTIDE SEQUENCE</scope>
    <source>
        <strain evidence="1">A484AB</strain>
    </source>
</reference>
<gene>
    <name evidence="1" type="ORF">PACLA_8A087869</name>
</gene>
<evidence type="ECO:0000313" key="2">
    <source>
        <dbReference type="Proteomes" id="UP001152795"/>
    </source>
</evidence>
<dbReference type="GO" id="GO:1901135">
    <property type="term" value="P:carbohydrate derivative metabolic process"/>
    <property type="evidence" value="ECO:0007669"/>
    <property type="project" value="InterPro"/>
</dbReference>
<evidence type="ECO:0000313" key="1">
    <source>
        <dbReference type="EMBL" id="CAB3984338.1"/>
    </source>
</evidence>
<proteinExistence type="predicted"/>
<comment type="caution">
    <text evidence="1">The sequence shown here is derived from an EMBL/GenBank/DDBJ whole genome shotgun (WGS) entry which is preliminary data.</text>
</comment>
<dbReference type="AlphaFoldDB" id="A0A7D9DG19"/>
<protein>
    <submittedName>
        <fullName evidence="1">Family sugar-phosphate isomerase</fullName>
    </submittedName>
</protein>
<dbReference type="Pfam" id="PF01380">
    <property type="entry name" value="SIS"/>
    <property type="match status" value="1"/>
</dbReference>
<sequence length="127" mass="13955">MKYTCTSNFIFTSGNALPGDVVVFLSHSGNTKECLEVARHLKKRDVPVLAIVGKNDCFLRDCSDALLSYDTGDDIKETLSVVPSRSVVLQEILINGVVSELIRRRKFNLINFAKSHPGGSLGEQLSE</sequence>
<organism evidence="1 2">
    <name type="scientific">Paramuricea clavata</name>
    <name type="common">Red gorgonian</name>
    <name type="synonym">Violescent sea-whip</name>
    <dbReference type="NCBI Taxonomy" id="317549"/>
    <lineage>
        <taxon>Eukaryota</taxon>
        <taxon>Metazoa</taxon>
        <taxon>Cnidaria</taxon>
        <taxon>Anthozoa</taxon>
        <taxon>Octocorallia</taxon>
        <taxon>Malacalcyonacea</taxon>
        <taxon>Plexauridae</taxon>
        <taxon>Paramuricea</taxon>
    </lineage>
</organism>
<dbReference type="InterPro" id="IPR001347">
    <property type="entry name" value="SIS_dom"/>
</dbReference>
<dbReference type="SUPFAM" id="SSF53697">
    <property type="entry name" value="SIS domain"/>
    <property type="match status" value="1"/>
</dbReference>